<gene>
    <name evidence="1" type="ORF">GPUH_LOCUS9851</name>
</gene>
<name>A0A183DMB1_9BILA</name>
<accession>A0A183DMB1</accession>
<reference evidence="3" key="1">
    <citation type="submission" date="2016-06" db="UniProtKB">
        <authorList>
            <consortium name="WormBaseParasite"/>
        </authorList>
    </citation>
    <scope>IDENTIFICATION</scope>
</reference>
<evidence type="ECO:0000313" key="2">
    <source>
        <dbReference type="Proteomes" id="UP000271098"/>
    </source>
</evidence>
<organism evidence="3">
    <name type="scientific">Gongylonema pulchrum</name>
    <dbReference type="NCBI Taxonomy" id="637853"/>
    <lineage>
        <taxon>Eukaryota</taxon>
        <taxon>Metazoa</taxon>
        <taxon>Ecdysozoa</taxon>
        <taxon>Nematoda</taxon>
        <taxon>Chromadorea</taxon>
        <taxon>Rhabditida</taxon>
        <taxon>Spirurina</taxon>
        <taxon>Spiruromorpha</taxon>
        <taxon>Spiruroidea</taxon>
        <taxon>Gongylonematidae</taxon>
        <taxon>Gongylonema</taxon>
    </lineage>
</organism>
<dbReference type="Proteomes" id="UP000271098">
    <property type="component" value="Unassembled WGS sequence"/>
</dbReference>
<protein>
    <submittedName>
        <fullName evidence="1 3">Uncharacterized protein</fullName>
    </submittedName>
</protein>
<dbReference type="AlphaFoldDB" id="A0A183DMB1"/>
<dbReference type="WBParaSite" id="GPUH_0000986301-mRNA-1">
    <property type="protein sequence ID" value="GPUH_0000986301-mRNA-1"/>
    <property type="gene ID" value="GPUH_0000986301"/>
</dbReference>
<keyword evidence="2" id="KW-1185">Reference proteome</keyword>
<reference evidence="1 2" key="2">
    <citation type="submission" date="2018-11" db="EMBL/GenBank/DDBJ databases">
        <authorList>
            <consortium name="Pathogen Informatics"/>
        </authorList>
    </citation>
    <scope>NUCLEOTIDE SEQUENCE [LARGE SCALE GENOMIC DNA]</scope>
</reference>
<evidence type="ECO:0000313" key="1">
    <source>
        <dbReference type="EMBL" id="VDK78451.1"/>
    </source>
</evidence>
<evidence type="ECO:0000313" key="3">
    <source>
        <dbReference type="WBParaSite" id="GPUH_0000986301-mRNA-1"/>
    </source>
</evidence>
<sequence>MPSLNSHENMINESPGGVMEVVGKRERKVPLRHLDFISETDDEESMEDGIELKQCDGADAVNALRF</sequence>
<dbReference type="EMBL" id="UYRT01034364">
    <property type="protein sequence ID" value="VDK78451.1"/>
    <property type="molecule type" value="Genomic_DNA"/>
</dbReference>
<proteinExistence type="predicted"/>